<evidence type="ECO:0000256" key="1">
    <source>
        <dbReference type="ARBA" id="ARBA00004371"/>
    </source>
</evidence>
<dbReference type="GO" id="GO:0006281">
    <property type="term" value="P:DNA repair"/>
    <property type="evidence" value="ECO:0007669"/>
    <property type="project" value="UniProtKB-KW"/>
</dbReference>
<dbReference type="PROSITE" id="PS50006">
    <property type="entry name" value="FHA_DOMAIN"/>
    <property type="match status" value="1"/>
</dbReference>
<dbReference type="Gene3D" id="2.60.200.20">
    <property type="match status" value="1"/>
</dbReference>
<evidence type="ECO:0000256" key="13">
    <source>
        <dbReference type="ARBA" id="ARBA00022853"/>
    </source>
</evidence>
<sequence length="1233" mass="133624">MIASWSPNDGHRRNKENSSPSRLTGYKSWNSDLYPIWKAGDSRWHDCWKGGPISLDVNNDAPTLTGAKATFYINLKFPQNQTIQSDGEIVWAENCTLNGSYSMEVTVYHYRGRQKFIPIGKANSQFTITDQVPFSVVISQISDLNDADNSFIQNRAILFGIKLHDPSLYLKDADISFSWDFGDGSGTLISRVHTVTHTYLSTGAFNPHVTLQAAIPSTRCSTANPTIEDSSPMISTITTDPLPSTGSSVVTLDLTVSSVNSEPTAREVTTGNTSPSQPPTVEPVAVSTPVSDSPVPSSAQQPIIIPTSTGDPIPIPSSTISPVIPASDGAINAAIAVSEQATNAATPASDDAITAANAISEQAITAAIPASDEAITAAIAVTEQAITAAIPASDEAINAANAISEQAITAAIPASDEAITAVIAASDEAITAATPVTDEAINAAIASSEQAITAAIPASDEAITAVIAPSDEAINAAIAISEQAITAAIPASDETTNAAIVVTEQSTTVPATMVILESETTALSTNEGLMLVKRQALEDPADNCLIYRYGTFSATINIVQGIESVEIVQISNVVPGSVAEMQQNAVDFTVTCQGSFPSEICTVVLDADCINPQQTDCSEVLPADECQLILRQFFNSSGTYCVNVSMTNAVSLAVASARVDVNPTPGGTPNTTEALVLVGMLLIASIIGVVAVTYRKYKEYAPLQQDPSRIQSEWIPDRAAVNIFLRNMFGCQRSKFGAWVKLRETGEFSVRDSDTALFSRQNYKLLINETANSSLEGRSLDKADQCALSAFGTRLMSTGSVGRSDGDQSPSAQKRTATQAFSLLPKRRSSSRSIKRKKFDDELVESSLAKSSTRAKGPTGMEPGRYSGSEPSSNEKRKQISKSTTVPSAPSSIAKRLKKSKQPLQVTKDLGRWKPTDDLLLINAVLQTNDLTVVHLGVKFSCRFTLREIQERWYALLYDPVISKQLHPEAIAAIQAKALYSKAEEQQLAKIGSTSQPTLDTFQDLLNKHPNVFYQSRTAKSLQVHWQLMKQYYLLEDQTVQPLPKGDQVLNFSDAEDMIDDSKLKETRDDVLEHELTLADRRQKREIRQLEQELPKWQVLVDSVTGISSPDFDNQTLAVLRGRMVRYLMRSREITLGRATKDNQIDVDLSLEGPAWKISRRQGIIKLKNNGDFFIANEGRRPIYIDGRPVLSRNKWKLNNNSVVEIAGLRFVFLINQDLIALIRAEAAKMNQQ</sequence>
<dbReference type="InterPro" id="IPR046846">
    <property type="entry name" value="PKAT_KLD"/>
</dbReference>
<evidence type="ECO:0000256" key="16">
    <source>
        <dbReference type="ARBA" id="ARBA00023054"/>
    </source>
</evidence>
<evidence type="ECO:0000256" key="14">
    <source>
        <dbReference type="ARBA" id="ARBA00022990"/>
    </source>
</evidence>
<evidence type="ECO:0000256" key="19">
    <source>
        <dbReference type="ARBA" id="ARBA00023180"/>
    </source>
</evidence>
<dbReference type="EMBL" id="BFAA01002883">
    <property type="protein sequence ID" value="GCB65829.1"/>
    <property type="molecule type" value="Genomic_DNA"/>
</dbReference>
<comment type="caution">
    <text evidence="31">The sequence shown here is derived from an EMBL/GenBank/DDBJ whole genome shotgun (WGS) entry which is preliminary data.</text>
</comment>
<dbReference type="Pfam" id="PF26141">
    <property type="entry name" value="PMEL_NMB_N"/>
    <property type="match status" value="1"/>
</dbReference>
<keyword evidence="18" id="KW-0233">DNA recombination</keyword>
<dbReference type="GO" id="GO:0006310">
    <property type="term" value="P:DNA recombination"/>
    <property type="evidence" value="ECO:0007669"/>
    <property type="project" value="UniProtKB-KW"/>
</dbReference>
<comment type="similarity">
    <text evidence="25">Belongs to the PMEL/NMB family.</text>
</comment>
<keyword evidence="8" id="KW-0597">Phosphoprotein</keyword>
<feature type="domain" description="FHA" evidence="29">
    <location>
        <begin position="1134"/>
        <end position="1190"/>
    </location>
</feature>
<evidence type="ECO:0000256" key="6">
    <source>
        <dbReference type="ARBA" id="ARBA00022454"/>
    </source>
</evidence>
<evidence type="ECO:0000256" key="9">
    <source>
        <dbReference type="ARBA" id="ARBA00022729"/>
    </source>
</evidence>
<organism evidence="31 32">
    <name type="scientific">Scyliorhinus torazame</name>
    <name type="common">Cloudy catshark</name>
    <name type="synonym">Catulus torazame</name>
    <dbReference type="NCBI Taxonomy" id="75743"/>
    <lineage>
        <taxon>Eukaryota</taxon>
        <taxon>Metazoa</taxon>
        <taxon>Chordata</taxon>
        <taxon>Craniata</taxon>
        <taxon>Vertebrata</taxon>
        <taxon>Chondrichthyes</taxon>
        <taxon>Elasmobranchii</taxon>
        <taxon>Galeomorphii</taxon>
        <taxon>Galeoidea</taxon>
        <taxon>Carcharhiniformes</taxon>
        <taxon>Scyliorhinidae</taxon>
        <taxon>Scyliorhinus</taxon>
    </lineage>
</organism>
<dbReference type="SUPFAM" id="SSF49299">
    <property type="entry name" value="PKD domain"/>
    <property type="match status" value="1"/>
</dbReference>
<evidence type="ECO:0000256" key="20">
    <source>
        <dbReference type="ARBA" id="ARBA00023204"/>
    </source>
</evidence>
<dbReference type="FunFam" id="2.60.200.20:FF:000007">
    <property type="entry name" value="microspherule protein 1 isoform X1"/>
    <property type="match status" value="1"/>
</dbReference>
<feature type="compositionally biased region" description="Low complexity" evidence="28">
    <location>
        <begin position="283"/>
        <end position="299"/>
    </location>
</feature>
<evidence type="ECO:0000256" key="5">
    <source>
        <dbReference type="ARBA" id="ARBA00004647"/>
    </source>
</evidence>
<reference evidence="31 32" key="1">
    <citation type="journal article" date="2018" name="Nat. Ecol. Evol.">
        <title>Shark genomes provide insights into elasmobranch evolution and the origin of vertebrates.</title>
        <authorList>
            <person name="Hara Y"/>
            <person name="Yamaguchi K"/>
            <person name="Onimaru K"/>
            <person name="Kadota M"/>
            <person name="Koyanagi M"/>
            <person name="Keeley SD"/>
            <person name="Tatsumi K"/>
            <person name="Tanaka K"/>
            <person name="Motone F"/>
            <person name="Kageyama Y"/>
            <person name="Nozu R"/>
            <person name="Adachi N"/>
            <person name="Nishimura O"/>
            <person name="Nakagawa R"/>
            <person name="Tanegashima C"/>
            <person name="Kiyatake I"/>
            <person name="Matsumoto R"/>
            <person name="Murakumo K"/>
            <person name="Nishida K"/>
            <person name="Terakita A"/>
            <person name="Kuratani S"/>
            <person name="Sato K"/>
            <person name="Hyodo S Kuraku.S."/>
        </authorList>
    </citation>
    <scope>NUCLEOTIDE SEQUENCE [LARGE SCALE GENOMIC DNA]</scope>
</reference>
<accession>A0A401NY74</accession>
<evidence type="ECO:0000256" key="24">
    <source>
        <dbReference type="ARBA" id="ARBA00023328"/>
    </source>
</evidence>
<dbReference type="CDD" id="cd00146">
    <property type="entry name" value="PKD"/>
    <property type="match status" value="1"/>
</dbReference>
<evidence type="ECO:0000256" key="11">
    <source>
        <dbReference type="ARBA" id="ARBA00022838"/>
    </source>
</evidence>
<keyword evidence="13" id="KW-0156">Chromatin regulator</keyword>
<proteinExistence type="inferred from homology"/>
<keyword evidence="10" id="KW-0227">DNA damage</keyword>
<evidence type="ECO:0000256" key="18">
    <source>
        <dbReference type="ARBA" id="ARBA00023172"/>
    </source>
</evidence>
<dbReference type="SUPFAM" id="SSF49879">
    <property type="entry name" value="SMAD/FHA domain"/>
    <property type="match status" value="1"/>
</dbReference>
<dbReference type="PROSITE" id="PS50093">
    <property type="entry name" value="PKD"/>
    <property type="match status" value="1"/>
</dbReference>
<keyword evidence="12" id="KW-0832">Ubl conjugation</keyword>
<dbReference type="STRING" id="75743.A0A401NY74"/>
<evidence type="ECO:0000256" key="27">
    <source>
        <dbReference type="ARBA" id="ARBA00075730"/>
    </source>
</evidence>
<dbReference type="GO" id="GO:0010604">
    <property type="term" value="P:positive regulation of macromolecule metabolic process"/>
    <property type="evidence" value="ECO:0007669"/>
    <property type="project" value="UniProtKB-ARBA"/>
</dbReference>
<evidence type="ECO:0000256" key="28">
    <source>
        <dbReference type="SAM" id="MobiDB-lite"/>
    </source>
</evidence>
<comment type="subcellular location">
    <subcellularLocation>
        <location evidence="4">Chromosome</location>
        <location evidence="4">Centromere</location>
        <location evidence="4">Kinetochore</location>
    </subcellularLocation>
    <subcellularLocation>
        <location evidence="3">Cytoplasm</location>
        <location evidence="3">Cytoskeleton</location>
        <location evidence="3">Microtubule organizing center</location>
        <location evidence="3">Centrosome</location>
        <location evidence="3">Centriolar satellite</location>
    </subcellularLocation>
    <subcellularLocation>
        <location evidence="5">Cytoplasm</location>
        <location evidence="5">Cytoskeleton</location>
        <location evidence="5">Spindle pole</location>
    </subcellularLocation>
    <subcellularLocation>
        <location evidence="1">Lysosome</location>
    </subcellularLocation>
    <subcellularLocation>
        <location evidence="2">Nucleus</location>
        <location evidence="2">Nucleolus</location>
    </subcellularLocation>
</comment>
<keyword evidence="19" id="KW-0325">Glycoprotein</keyword>
<keyword evidence="22" id="KW-0458">Lysosome</keyword>
<dbReference type="GO" id="GO:0005764">
    <property type="term" value="C:lysosome"/>
    <property type="evidence" value="ECO:0007669"/>
    <property type="project" value="UniProtKB-SubCell"/>
</dbReference>
<evidence type="ECO:0000256" key="25">
    <source>
        <dbReference type="ARBA" id="ARBA00025776"/>
    </source>
</evidence>
<keyword evidence="20" id="KW-0234">DNA repair</keyword>
<dbReference type="InterPro" id="IPR025999">
    <property type="entry name" value="MCRS_N"/>
</dbReference>
<keyword evidence="17" id="KW-0804">Transcription</keyword>
<evidence type="ECO:0000256" key="26">
    <source>
        <dbReference type="ARBA" id="ARBA00068815"/>
    </source>
</evidence>
<evidence type="ECO:0000256" key="12">
    <source>
        <dbReference type="ARBA" id="ARBA00022843"/>
    </source>
</evidence>
<dbReference type="InterPro" id="IPR000253">
    <property type="entry name" value="FHA_dom"/>
</dbReference>
<dbReference type="GO" id="GO:0005730">
    <property type="term" value="C:nucleolus"/>
    <property type="evidence" value="ECO:0007669"/>
    <property type="project" value="UniProtKB-SubCell"/>
</dbReference>
<dbReference type="GO" id="GO:0000922">
    <property type="term" value="C:spindle pole"/>
    <property type="evidence" value="ECO:0007669"/>
    <property type="project" value="UniProtKB-SubCell"/>
</dbReference>
<dbReference type="CDD" id="cd22687">
    <property type="entry name" value="FHA_MCRS1"/>
    <property type="match status" value="1"/>
</dbReference>
<keyword evidence="24" id="KW-0137">Centromere</keyword>
<gene>
    <name evidence="31" type="ORF">scyTo_0007795</name>
</gene>
<feature type="compositionally biased region" description="Polar residues" evidence="28">
    <location>
        <begin position="797"/>
        <end position="821"/>
    </location>
</feature>
<evidence type="ECO:0000256" key="4">
    <source>
        <dbReference type="ARBA" id="ARBA00004629"/>
    </source>
</evidence>
<dbReference type="AlphaFoldDB" id="A0A401NY74"/>
<evidence type="ECO:0000256" key="17">
    <source>
        <dbReference type="ARBA" id="ARBA00023163"/>
    </source>
</evidence>
<keyword evidence="16" id="KW-0175">Coiled coil</keyword>
<name>A0A401NY74_SCYTO</name>
<evidence type="ECO:0000313" key="32">
    <source>
        <dbReference type="Proteomes" id="UP000288216"/>
    </source>
</evidence>
<evidence type="ECO:0000256" key="22">
    <source>
        <dbReference type="ARBA" id="ARBA00023228"/>
    </source>
</evidence>
<feature type="compositionally biased region" description="Polar residues" evidence="28">
    <location>
        <begin position="881"/>
        <end position="891"/>
    </location>
</feature>
<feature type="region of interest" description="Disordered" evidence="28">
    <location>
        <begin position="258"/>
        <end position="299"/>
    </location>
</feature>
<evidence type="ECO:0000313" key="31">
    <source>
        <dbReference type="EMBL" id="GCB65829.1"/>
    </source>
</evidence>
<dbReference type="Pfam" id="PF20433">
    <property type="entry name" value="PKAT_KLD"/>
    <property type="match status" value="1"/>
</dbReference>
<evidence type="ECO:0000256" key="23">
    <source>
        <dbReference type="ARBA" id="ARBA00023242"/>
    </source>
</evidence>
<keyword evidence="9" id="KW-0732">Signal</keyword>
<evidence type="ECO:0000256" key="7">
    <source>
        <dbReference type="ARBA" id="ARBA00022490"/>
    </source>
</evidence>
<evidence type="ECO:0000256" key="15">
    <source>
        <dbReference type="ARBA" id="ARBA00023015"/>
    </source>
</evidence>
<keyword evidence="23" id="KW-0539">Nucleus</keyword>
<keyword evidence="32" id="KW-1185">Reference proteome</keyword>
<dbReference type="GO" id="GO:0042470">
    <property type="term" value="C:melanosome"/>
    <property type="evidence" value="ECO:0007669"/>
    <property type="project" value="TreeGrafter"/>
</dbReference>
<feature type="region of interest" description="Disordered" evidence="28">
    <location>
        <begin position="1"/>
        <end position="22"/>
    </location>
</feature>
<feature type="region of interest" description="Disordered" evidence="28">
    <location>
        <begin position="797"/>
        <end position="901"/>
    </location>
</feature>
<evidence type="ECO:0000256" key="2">
    <source>
        <dbReference type="ARBA" id="ARBA00004604"/>
    </source>
</evidence>
<feature type="compositionally biased region" description="Basic residues" evidence="28">
    <location>
        <begin position="825"/>
        <end position="837"/>
    </location>
</feature>
<feature type="domain" description="PKD" evidence="30">
    <location>
        <begin position="174"/>
        <end position="228"/>
    </location>
</feature>
<dbReference type="GO" id="GO:0006325">
    <property type="term" value="P:chromatin organization"/>
    <property type="evidence" value="ECO:0007669"/>
    <property type="project" value="UniProtKB-KW"/>
</dbReference>
<dbReference type="Pfam" id="PF00801">
    <property type="entry name" value="PKD"/>
    <property type="match status" value="1"/>
</dbReference>
<dbReference type="InterPro" id="IPR059017">
    <property type="entry name" value="PMEL_NMB_N"/>
</dbReference>
<dbReference type="Gene3D" id="2.60.40.10">
    <property type="entry name" value="Immunoglobulins"/>
    <property type="match status" value="1"/>
</dbReference>
<evidence type="ECO:0000256" key="3">
    <source>
        <dbReference type="ARBA" id="ARBA00004607"/>
    </source>
</evidence>
<dbReference type="PANTHER" id="PTHR11861:SF1">
    <property type="entry name" value="MELANOCYTE PROTEIN PMEL"/>
    <property type="match status" value="1"/>
</dbReference>
<dbReference type="InterPro" id="IPR013783">
    <property type="entry name" value="Ig-like_fold"/>
</dbReference>
<dbReference type="GO" id="GO:0005886">
    <property type="term" value="C:plasma membrane"/>
    <property type="evidence" value="ECO:0007669"/>
    <property type="project" value="TreeGrafter"/>
</dbReference>
<dbReference type="GO" id="GO:0000776">
    <property type="term" value="C:kinetochore"/>
    <property type="evidence" value="ECO:0007669"/>
    <property type="project" value="UniProtKB-KW"/>
</dbReference>
<dbReference type="SMART" id="SM00240">
    <property type="entry name" value="FHA"/>
    <property type="match status" value="1"/>
</dbReference>
<keyword evidence="6" id="KW-0158">Chromosome</keyword>
<evidence type="ECO:0000256" key="10">
    <source>
        <dbReference type="ARBA" id="ARBA00022763"/>
    </source>
</evidence>
<keyword evidence="11" id="KW-0995">Kinetochore</keyword>
<keyword evidence="7" id="KW-0963">Cytoplasm</keyword>
<dbReference type="GO" id="GO:0032438">
    <property type="term" value="P:melanosome organization"/>
    <property type="evidence" value="ECO:0007669"/>
    <property type="project" value="TreeGrafter"/>
</dbReference>
<dbReference type="GO" id="GO:0045935">
    <property type="term" value="P:positive regulation of nucleobase-containing compound metabolic process"/>
    <property type="evidence" value="ECO:0007669"/>
    <property type="project" value="UniProtKB-ARBA"/>
</dbReference>
<dbReference type="GO" id="GO:0034451">
    <property type="term" value="C:centriolar satellite"/>
    <property type="evidence" value="ECO:0007669"/>
    <property type="project" value="UniProtKB-SubCell"/>
</dbReference>
<evidence type="ECO:0000259" key="30">
    <source>
        <dbReference type="PROSITE" id="PS50093"/>
    </source>
</evidence>
<dbReference type="Pfam" id="PF13325">
    <property type="entry name" value="MCRS_N"/>
    <property type="match status" value="1"/>
</dbReference>
<dbReference type="InterPro" id="IPR008984">
    <property type="entry name" value="SMAD_FHA_dom_sf"/>
</dbReference>
<dbReference type="InterPro" id="IPR035986">
    <property type="entry name" value="PKD_dom_sf"/>
</dbReference>
<dbReference type="InterPro" id="IPR045219">
    <property type="entry name" value="PKAT"/>
</dbReference>
<dbReference type="Proteomes" id="UP000288216">
    <property type="component" value="Unassembled WGS sequence"/>
</dbReference>
<evidence type="ECO:0000256" key="21">
    <source>
        <dbReference type="ARBA" id="ARBA00023212"/>
    </source>
</evidence>
<keyword evidence="15" id="KW-0805">Transcription regulation</keyword>
<dbReference type="InterPro" id="IPR022409">
    <property type="entry name" value="PKD/Chitinase_dom"/>
</dbReference>
<dbReference type="PANTHER" id="PTHR11861">
    <property type="entry name" value="MELANOCYTE PROTEIN PMEL 17-RELATED"/>
    <property type="match status" value="1"/>
</dbReference>
<evidence type="ECO:0000256" key="8">
    <source>
        <dbReference type="ARBA" id="ARBA00022553"/>
    </source>
</evidence>
<dbReference type="Pfam" id="PF00498">
    <property type="entry name" value="FHA"/>
    <property type="match status" value="1"/>
</dbReference>
<evidence type="ECO:0000259" key="29">
    <source>
        <dbReference type="PROSITE" id="PS50006"/>
    </source>
</evidence>
<dbReference type="InterPro" id="IPR000601">
    <property type="entry name" value="PKD_dom"/>
</dbReference>
<dbReference type="GO" id="GO:0032204">
    <property type="term" value="P:regulation of telomere maintenance"/>
    <property type="evidence" value="ECO:0007669"/>
    <property type="project" value="UniProtKB-ARBA"/>
</dbReference>
<keyword evidence="21" id="KW-0206">Cytoskeleton</keyword>
<protein>
    <recommendedName>
        <fullName evidence="26">Microspherule protein 1</fullName>
    </recommendedName>
    <alternativeName>
        <fullName evidence="27">58 kDa microspherule protein</fullName>
    </alternativeName>
</protein>
<keyword evidence="14" id="KW-0007">Acetylation</keyword>
<dbReference type="SMART" id="SM00089">
    <property type="entry name" value="PKD"/>
    <property type="match status" value="1"/>
</dbReference>
<dbReference type="OrthoDB" id="9939762at2759"/>